<dbReference type="InterPro" id="IPR036322">
    <property type="entry name" value="WD40_repeat_dom_sf"/>
</dbReference>
<evidence type="ECO:0000313" key="29">
    <source>
        <dbReference type="EMBL" id="CAH1785027.1"/>
    </source>
</evidence>
<evidence type="ECO:0000256" key="6">
    <source>
        <dbReference type="ARBA" id="ARBA00022490"/>
    </source>
</evidence>
<evidence type="ECO:0000256" key="23">
    <source>
        <dbReference type="ARBA" id="ARBA00047899"/>
    </source>
</evidence>
<evidence type="ECO:0000256" key="28">
    <source>
        <dbReference type="SAM" id="MobiDB-lite"/>
    </source>
</evidence>
<feature type="compositionally biased region" description="Polar residues" evidence="28">
    <location>
        <begin position="309"/>
        <end position="327"/>
    </location>
</feature>
<evidence type="ECO:0000256" key="19">
    <source>
        <dbReference type="ARBA" id="ARBA00023015"/>
    </source>
</evidence>
<dbReference type="SMART" id="SM00667">
    <property type="entry name" value="LisH"/>
    <property type="match status" value="1"/>
</dbReference>
<evidence type="ECO:0000256" key="16">
    <source>
        <dbReference type="ARBA" id="ARBA00022840"/>
    </source>
</evidence>
<dbReference type="UniPathway" id="UPA00143"/>
<dbReference type="FunFam" id="2.130.10.10:FF:000055">
    <property type="entry name" value="DDB1 and CUL4-associated factor 1"/>
    <property type="match status" value="1"/>
</dbReference>
<keyword evidence="15" id="KW-0833">Ubl conjugation pathway</keyword>
<feature type="region of interest" description="Disordered" evidence="28">
    <location>
        <begin position="305"/>
        <end position="327"/>
    </location>
</feature>
<dbReference type="SUPFAM" id="SSF50978">
    <property type="entry name" value="WD40 repeat-like"/>
    <property type="match status" value="1"/>
</dbReference>
<feature type="compositionally biased region" description="Acidic residues" evidence="28">
    <location>
        <begin position="1458"/>
        <end position="1538"/>
    </location>
</feature>
<evidence type="ECO:0000256" key="10">
    <source>
        <dbReference type="ARBA" id="ARBA00022581"/>
    </source>
</evidence>
<comment type="catalytic activity">
    <reaction evidence="24">
        <text>L-seryl-[protein] + ATP = O-phospho-L-seryl-[protein] + ADP + H(+)</text>
        <dbReference type="Rhea" id="RHEA:17989"/>
        <dbReference type="Rhea" id="RHEA-COMP:9863"/>
        <dbReference type="Rhea" id="RHEA-COMP:11604"/>
        <dbReference type="ChEBI" id="CHEBI:15378"/>
        <dbReference type="ChEBI" id="CHEBI:29999"/>
        <dbReference type="ChEBI" id="CHEBI:30616"/>
        <dbReference type="ChEBI" id="CHEBI:83421"/>
        <dbReference type="ChEBI" id="CHEBI:456216"/>
        <dbReference type="EC" id="2.7.11.1"/>
    </reaction>
</comment>
<dbReference type="InterPro" id="IPR033270">
    <property type="entry name" value="VPRBP/DCAF1"/>
</dbReference>
<evidence type="ECO:0000256" key="26">
    <source>
        <dbReference type="ARBA" id="ARBA00071147"/>
    </source>
</evidence>
<keyword evidence="17" id="KW-0156">Chromatin regulator</keyword>
<evidence type="ECO:0000256" key="9">
    <source>
        <dbReference type="ARBA" id="ARBA00022574"/>
    </source>
</evidence>
<dbReference type="InterPro" id="IPR011989">
    <property type="entry name" value="ARM-like"/>
</dbReference>
<evidence type="ECO:0000256" key="7">
    <source>
        <dbReference type="ARBA" id="ARBA00022527"/>
    </source>
</evidence>
<dbReference type="Gene3D" id="2.130.10.10">
    <property type="entry name" value="YVTN repeat-like/Quinoprotein amine dehydrogenase"/>
    <property type="match status" value="1"/>
</dbReference>
<evidence type="ECO:0000256" key="24">
    <source>
        <dbReference type="ARBA" id="ARBA00048679"/>
    </source>
</evidence>
<evidence type="ECO:0000256" key="15">
    <source>
        <dbReference type="ARBA" id="ARBA00022786"/>
    </source>
</evidence>
<dbReference type="Proteomes" id="UP000749559">
    <property type="component" value="Unassembled WGS sequence"/>
</dbReference>
<feature type="region of interest" description="Disordered" evidence="28">
    <location>
        <begin position="1452"/>
        <end position="1546"/>
    </location>
</feature>
<dbReference type="Gene3D" id="1.25.10.10">
    <property type="entry name" value="Leucine-rich Repeat Variant"/>
    <property type="match status" value="1"/>
</dbReference>
<feature type="compositionally biased region" description="Polar residues" evidence="28">
    <location>
        <begin position="980"/>
        <end position="995"/>
    </location>
</feature>
<evidence type="ECO:0000256" key="14">
    <source>
        <dbReference type="ARBA" id="ARBA00022777"/>
    </source>
</evidence>
<keyword evidence="12" id="KW-0677">Repeat</keyword>
<evidence type="ECO:0000256" key="12">
    <source>
        <dbReference type="ARBA" id="ARBA00022737"/>
    </source>
</evidence>
<keyword evidence="11" id="KW-0808">Transferase</keyword>
<proteinExistence type="inferred from homology"/>
<reference evidence="29" key="1">
    <citation type="submission" date="2022-03" db="EMBL/GenBank/DDBJ databases">
        <authorList>
            <person name="Martin C."/>
        </authorList>
    </citation>
    <scope>NUCLEOTIDE SEQUENCE</scope>
</reference>
<keyword evidence="21" id="KW-0206">Cytoskeleton</keyword>
<evidence type="ECO:0000256" key="17">
    <source>
        <dbReference type="ARBA" id="ARBA00022853"/>
    </source>
</evidence>
<gene>
    <name evidence="29" type="ORF">OFUS_LOCUS11136</name>
</gene>
<evidence type="ECO:0000256" key="22">
    <source>
        <dbReference type="ARBA" id="ARBA00023242"/>
    </source>
</evidence>
<keyword evidence="18" id="KW-0007">Acetylation</keyword>
<keyword evidence="30" id="KW-1185">Reference proteome</keyword>
<accession>A0A8J1T507</accession>
<evidence type="ECO:0000256" key="27">
    <source>
        <dbReference type="ARBA" id="ARBA00078221"/>
    </source>
</evidence>
<dbReference type="SUPFAM" id="SSF48371">
    <property type="entry name" value="ARM repeat"/>
    <property type="match status" value="1"/>
</dbReference>
<dbReference type="PANTHER" id="PTHR13129">
    <property type="entry name" value="VPRBP PROTEIN-RELATED"/>
    <property type="match status" value="1"/>
</dbReference>
<evidence type="ECO:0000256" key="2">
    <source>
        <dbReference type="ARBA" id="ARBA00004300"/>
    </source>
</evidence>
<comment type="subcellular location">
    <subcellularLocation>
        <location evidence="2">Cytoplasm</location>
        <location evidence="2">Cytoskeleton</location>
        <location evidence="2">Microtubule organizing center</location>
        <location evidence="2">Centrosome</location>
    </subcellularLocation>
    <subcellularLocation>
        <location evidence="1">Nucleus</location>
    </subcellularLocation>
</comment>
<comment type="subunit">
    <text evidence="25">Component of the DCX (DDB1-CUL4-X-box) E3 ubiquitin-protein ligase complex, named CUL4A-RBX1-DDB1-DCAF1/VPRBP complex. Interacts with DDB1; the interaction is direct. Also forms a ternary complex with DDA1 and DDB1. Interacts with NF2 (via FERM domain). Component of the EDVP complex, a E3 ligase complex containing DYRK2, EDD/UBR5, DDB1 and DCAF1. Interacts with DYRK2; the interaction is direct. Interacts with RAG1; the interaction is direct. Interacts with LLGL1 and LLGL2. Interacts with histone H3. Interacts with ESR1 and LATS1; probably recruited by LATS1 to promote ESR1 ubiquitination and ubiquitin-mediated proteasomal degradation. Directly interacts with TET1, TET2 and TET3 (via C-terminus). Interacts with CEP78; promoting DCAF1 localization to centrosomes.</text>
</comment>
<keyword evidence="13" id="KW-0547">Nucleotide-binding</keyword>
<dbReference type="GO" id="GO:0005524">
    <property type="term" value="F:ATP binding"/>
    <property type="evidence" value="ECO:0007669"/>
    <property type="project" value="UniProtKB-KW"/>
</dbReference>
<name>A0A8J1T507_OWEFU</name>
<evidence type="ECO:0000256" key="13">
    <source>
        <dbReference type="ARBA" id="ARBA00022741"/>
    </source>
</evidence>
<evidence type="ECO:0000256" key="25">
    <source>
        <dbReference type="ARBA" id="ARBA00063313"/>
    </source>
</evidence>
<dbReference type="GO" id="GO:0005634">
    <property type="term" value="C:nucleus"/>
    <property type="evidence" value="ECO:0007669"/>
    <property type="project" value="UniProtKB-SubCell"/>
</dbReference>
<dbReference type="InterPro" id="IPR015943">
    <property type="entry name" value="WD40/YVTN_repeat-like_dom_sf"/>
</dbReference>
<keyword evidence="22" id="KW-0539">Nucleus</keyword>
<dbReference type="GO" id="GO:0016567">
    <property type="term" value="P:protein ubiquitination"/>
    <property type="evidence" value="ECO:0007669"/>
    <property type="project" value="UniProtKB-UniPathway"/>
</dbReference>
<dbReference type="PROSITE" id="PS50896">
    <property type="entry name" value="LISH"/>
    <property type="match status" value="1"/>
</dbReference>
<evidence type="ECO:0000256" key="5">
    <source>
        <dbReference type="ARBA" id="ARBA00012513"/>
    </source>
</evidence>
<keyword evidence="7" id="KW-0723">Serine/threonine-protein kinase</keyword>
<feature type="compositionally biased region" description="Low complexity" evidence="28">
    <location>
        <begin position="996"/>
        <end position="1008"/>
    </location>
</feature>
<evidence type="ECO:0000256" key="8">
    <source>
        <dbReference type="ARBA" id="ARBA00022553"/>
    </source>
</evidence>
<dbReference type="InterPro" id="IPR006594">
    <property type="entry name" value="LisH"/>
</dbReference>
<keyword evidence="16" id="KW-0067">ATP-binding</keyword>
<sequence length="1546" mass="174552">MAAIDSAAELASTLEQWERDDGSAADPLPVLNKLADLIEHETEEYYKMDPDPFDDRHPGRADPSCRLGHLLKSLFKNDNFMNKLVSDYLVSSPRDKEALHIAACRLLFDIMPGLETTVIFQENEPLVRRLIGWAENAIEPLRSYATGLLSGSMEVQDVAANFKEANSRLVPMMITRLHDLIQQKQENPQKFAVDNQKQSTADSIKIPARPFAQFSKNESNDKLFESDTEDDTNSSFPGGKRRRLNSAKDHDGARLNIETVTSKEELDECSENRNDSLDIKSIKTSDSESVKMNCSIDEKIISNGEIPQMNVQSKANENSEQSDTSKSVDVSIVKRLARHKGSPTRAESIHMPYGSMSPFKQSPRHDVSVQECSNSSWAEMQPYVIGTYSMSPLTCDMQQRLILKYLTPMGEYQELLTHVFEKKAMDLIFYYIDLSKNRDVRLAFEALKYLASLLCHKKFTVEFINLGGVQKLLQVYRPSVAATGVSMCLYYLAYFEDAMERVCLLPHHILSDLVNYVLWLLECSHESGRCHATMFFSTSFMFRVIIELFDMKDGLRKLYNVISTLEILIVDDQDTMITEDAIFTSRQAARHVCVALKRYFEAHLSIKADIVRRSLARDTGAQHVSETPPFKAAKFSSQTVQDNIELLLDNLPVRAHWKPVDDLLKLGGVKLLVQLIALTPEWNAYTGKAETIRSALDVLAVCTVMPRAQLCLCDSVPVPENLTTPAISVLLGVAEGEIIPDPDVQKAALNVIMNCVCGPITRYSSGMGKYQCLSSGGSARRRSSLKADGNVLASVWEAFRSNNGIMVLLKLLHTRSPITHADSIRALACKALMGLARNEMVRQIISKLPLYNNGQLQLLMKEPVLHDKRAEHVKFCKYANVVLERVSGKPQNADFAATLEQIRKDDVVAQTRIIYREKELLQLMHDHLLQKGYSETASALQREADLPAPVSPPIQHPSSPHIYSTPAPSTPKLNRLAVTPRSTPTASQGSQSTLRSSPGSSIGTPGSIKVNIISHKTPVSNINAKVQPSKQKMYFRQKSEIASNIKFNSQLSSRHRHTSSQQSYSISLDKIVTSYLRRQHMMCSNPVGTCPPFSLLEPHRCPEPKRRSCAPENVTSRCYRRQYFPKYGGFEGRRWNRKYVYSRFRPVRSYRDAEEDGCFTCCTFSTCEQFLMLGTYAGELKMYNLQTAEESAAYVCHSSPLTHVEHSRDTRLALTSSSWSRPLSGLWTMTDMFEMKHTFEEDSYAEFSKQTQDRIVATKEETAHIYDVETGRCLQTFFDQDKANNYVSNRATFSPTDDLVLNDGVLWDVNSGKLIQKFDKFNPNISGVFHPMGLEIIINSEVWDLRSYHLLHTVPALDQCRIRFNQAGDVIYGAIHQLEDDDDREEEKIKSPYGSTFRTFDANDYSNIATIDVKKNIFDMCTDVSDCYLAVIENSKNEETLSEESICHLYEVGRNKDAEDDQEEDEEDEEEEEDDVLDDEDGSDNDDNNEDDDDDDDENNDDQIEDNSSDSDSSDSDSDESLDLNNIPDDDDDDDDILFELSNSSF</sequence>
<comment type="pathway">
    <text evidence="3">Protein modification; protein ubiquitination.</text>
</comment>
<dbReference type="PANTHER" id="PTHR13129:SF4">
    <property type="entry name" value="DDB1- AND CUL4-ASSOCIATED FACTOR 1"/>
    <property type="match status" value="1"/>
</dbReference>
<dbReference type="InterPro" id="IPR016024">
    <property type="entry name" value="ARM-type_fold"/>
</dbReference>
<evidence type="ECO:0000256" key="18">
    <source>
        <dbReference type="ARBA" id="ARBA00022990"/>
    </source>
</evidence>
<evidence type="ECO:0000313" key="30">
    <source>
        <dbReference type="Proteomes" id="UP000749559"/>
    </source>
</evidence>
<dbReference type="EMBL" id="CAIIXF020000005">
    <property type="protein sequence ID" value="CAH1785027.1"/>
    <property type="molecule type" value="Genomic_DNA"/>
</dbReference>
<keyword evidence="9" id="KW-0853">WD repeat</keyword>
<organism evidence="29 30">
    <name type="scientific">Owenia fusiformis</name>
    <name type="common">Polychaete worm</name>
    <dbReference type="NCBI Taxonomy" id="6347"/>
    <lineage>
        <taxon>Eukaryota</taxon>
        <taxon>Metazoa</taxon>
        <taxon>Spiralia</taxon>
        <taxon>Lophotrochozoa</taxon>
        <taxon>Annelida</taxon>
        <taxon>Polychaeta</taxon>
        <taxon>Sedentaria</taxon>
        <taxon>Canalipalpata</taxon>
        <taxon>Sabellida</taxon>
        <taxon>Oweniida</taxon>
        <taxon>Oweniidae</taxon>
        <taxon>Owenia</taxon>
    </lineage>
</organism>
<keyword evidence="10" id="KW-0945">Host-virus interaction</keyword>
<evidence type="ECO:0000256" key="11">
    <source>
        <dbReference type="ARBA" id="ARBA00022679"/>
    </source>
</evidence>
<protein>
    <recommendedName>
        <fullName evidence="26">DDB1- and CUL4-associated factor 1</fullName>
        <ecNumber evidence="5">2.7.11.1</ecNumber>
    </recommendedName>
    <alternativeName>
        <fullName evidence="27">Serine/threonine-protein kinase VPRBP</fullName>
    </alternativeName>
</protein>
<dbReference type="EC" id="2.7.11.1" evidence="5"/>
<comment type="catalytic activity">
    <reaction evidence="23">
        <text>L-threonyl-[protein] + ATP = O-phospho-L-threonyl-[protein] + ADP + H(+)</text>
        <dbReference type="Rhea" id="RHEA:46608"/>
        <dbReference type="Rhea" id="RHEA-COMP:11060"/>
        <dbReference type="Rhea" id="RHEA-COMP:11605"/>
        <dbReference type="ChEBI" id="CHEBI:15378"/>
        <dbReference type="ChEBI" id="CHEBI:30013"/>
        <dbReference type="ChEBI" id="CHEBI:30616"/>
        <dbReference type="ChEBI" id="CHEBI:61977"/>
        <dbReference type="ChEBI" id="CHEBI:456216"/>
        <dbReference type="EC" id="2.7.11.1"/>
    </reaction>
</comment>
<keyword evidence="8" id="KW-0597">Phosphoprotein</keyword>
<keyword evidence="19" id="KW-0805">Transcription regulation</keyword>
<evidence type="ECO:0000256" key="1">
    <source>
        <dbReference type="ARBA" id="ARBA00004123"/>
    </source>
</evidence>
<dbReference type="OrthoDB" id="27563at2759"/>
<keyword evidence="20" id="KW-0804">Transcription</keyword>
<feature type="region of interest" description="Disordered" evidence="28">
    <location>
        <begin position="190"/>
        <end position="250"/>
    </location>
</feature>
<dbReference type="GO" id="GO:0004674">
    <property type="term" value="F:protein serine/threonine kinase activity"/>
    <property type="evidence" value="ECO:0007669"/>
    <property type="project" value="UniProtKB-KW"/>
</dbReference>
<dbReference type="GO" id="GO:0005813">
    <property type="term" value="C:centrosome"/>
    <property type="evidence" value="ECO:0007669"/>
    <property type="project" value="UniProtKB-SubCell"/>
</dbReference>
<evidence type="ECO:0000256" key="3">
    <source>
        <dbReference type="ARBA" id="ARBA00004906"/>
    </source>
</evidence>
<evidence type="ECO:0000256" key="20">
    <source>
        <dbReference type="ARBA" id="ARBA00023163"/>
    </source>
</evidence>
<dbReference type="GO" id="GO:0006325">
    <property type="term" value="P:chromatin organization"/>
    <property type="evidence" value="ECO:0007669"/>
    <property type="project" value="UniProtKB-KW"/>
</dbReference>
<feature type="region of interest" description="Disordered" evidence="28">
    <location>
        <begin position="947"/>
        <end position="1008"/>
    </location>
</feature>
<dbReference type="Pfam" id="PF08513">
    <property type="entry name" value="LisH"/>
    <property type="match status" value="1"/>
</dbReference>
<evidence type="ECO:0000256" key="21">
    <source>
        <dbReference type="ARBA" id="ARBA00023212"/>
    </source>
</evidence>
<dbReference type="GO" id="GO:0080008">
    <property type="term" value="C:Cul4-RING E3 ubiquitin ligase complex"/>
    <property type="evidence" value="ECO:0007669"/>
    <property type="project" value="TreeGrafter"/>
</dbReference>
<comment type="caution">
    <text evidence="29">The sequence shown here is derived from an EMBL/GenBank/DDBJ whole genome shotgun (WGS) entry which is preliminary data.</text>
</comment>
<keyword evidence="14" id="KW-0418">Kinase</keyword>
<keyword evidence="6" id="KW-0963">Cytoplasm</keyword>
<evidence type="ECO:0000256" key="4">
    <source>
        <dbReference type="ARBA" id="ARBA00008845"/>
    </source>
</evidence>
<comment type="similarity">
    <text evidence="4">Belongs to the VPRBP/DCAF1 family.</text>
</comment>